<sequence length="137" mass="16351">MQQDGSYKTKLRCRFENHSVFVLSKKRIEMARLVLHEVRYVLMAMLYISRCIVVQVQNTVTDQYIYWFFTLVPIFGMCIPQFTYLILDTSSFLEFITVLVAFTEILLTNLKMIICNVKRVKIINLINHIQLEWDECR</sequence>
<evidence type="ECO:0000313" key="2">
    <source>
        <dbReference type="EnsemblMetazoa" id="ACHR004170-PA"/>
    </source>
</evidence>
<protein>
    <submittedName>
        <fullName evidence="2">Uncharacterized protein</fullName>
    </submittedName>
</protein>
<dbReference type="EnsemblMetazoa" id="ACHR004170-RA">
    <property type="protein sequence ID" value="ACHR004170-PA"/>
    <property type="gene ID" value="ACHR004170"/>
</dbReference>
<dbReference type="VEuPathDB" id="VectorBase:ACHR004170"/>
<evidence type="ECO:0000256" key="1">
    <source>
        <dbReference type="SAM" id="Phobius"/>
    </source>
</evidence>
<reference evidence="2" key="2">
    <citation type="submission" date="2020-05" db="UniProtKB">
        <authorList>
            <consortium name="EnsemblMetazoa"/>
        </authorList>
    </citation>
    <scope>IDENTIFICATION</scope>
    <source>
        <strain evidence="2">ACHKN1017</strain>
    </source>
</reference>
<accession>A0A182K088</accession>
<keyword evidence="1" id="KW-1133">Transmembrane helix</keyword>
<feature type="transmembrane region" description="Helical" evidence="1">
    <location>
        <begin position="92"/>
        <end position="114"/>
    </location>
</feature>
<reference evidence="3" key="1">
    <citation type="submission" date="2013-03" db="EMBL/GenBank/DDBJ databases">
        <title>The Genome Sequence of Anopheles christyi ACHKN1017.</title>
        <authorList>
            <consortium name="The Broad Institute Genomics Platform"/>
            <person name="Neafsey D.E."/>
            <person name="Besansky N."/>
            <person name="Walker B."/>
            <person name="Young S.K."/>
            <person name="Zeng Q."/>
            <person name="Gargeya S."/>
            <person name="Fitzgerald M."/>
            <person name="Haas B."/>
            <person name="Abouelleil A."/>
            <person name="Allen A.W."/>
            <person name="Alvarado L."/>
            <person name="Arachchi H.M."/>
            <person name="Berlin A.M."/>
            <person name="Chapman S.B."/>
            <person name="Gainer-Dewar J."/>
            <person name="Goldberg J."/>
            <person name="Griggs A."/>
            <person name="Gujja S."/>
            <person name="Hansen M."/>
            <person name="Howarth C."/>
            <person name="Imamovic A."/>
            <person name="Ireland A."/>
            <person name="Larimer J."/>
            <person name="McCowan C."/>
            <person name="Murphy C."/>
            <person name="Pearson M."/>
            <person name="Poon T.W."/>
            <person name="Priest M."/>
            <person name="Roberts A."/>
            <person name="Saif S."/>
            <person name="Shea T."/>
            <person name="Sisk P."/>
            <person name="Sykes S."/>
            <person name="Wortman J."/>
            <person name="Nusbaum C."/>
            <person name="Birren B."/>
        </authorList>
    </citation>
    <scope>NUCLEOTIDE SEQUENCE [LARGE SCALE GENOMIC DNA]</scope>
    <source>
        <strain evidence="3">ACHKN1017</strain>
    </source>
</reference>
<keyword evidence="1" id="KW-0812">Transmembrane</keyword>
<organism evidence="2 3">
    <name type="scientific">Anopheles christyi</name>
    <dbReference type="NCBI Taxonomy" id="43041"/>
    <lineage>
        <taxon>Eukaryota</taxon>
        <taxon>Metazoa</taxon>
        <taxon>Ecdysozoa</taxon>
        <taxon>Arthropoda</taxon>
        <taxon>Hexapoda</taxon>
        <taxon>Insecta</taxon>
        <taxon>Pterygota</taxon>
        <taxon>Neoptera</taxon>
        <taxon>Endopterygota</taxon>
        <taxon>Diptera</taxon>
        <taxon>Nematocera</taxon>
        <taxon>Culicoidea</taxon>
        <taxon>Culicidae</taxon>
        <taxon>Anophelinae</taxon>
        <taxon>Anopheles</taxon>
    </lineage>
</organism>
<keyword evidence="3" id="KW-1185">Reference proteome</keyword>
<proteinExistence type="predicted"/>
<feature type="transmembrane region" description="Helical" evidence="1">
    <location>
        <begin position="65"/>
        <end position="86"/>
    </location>
</feature>
<dbReference type="Proteomes" id="UP000075881">
    <property type="component" value="Unassembled WGS sequence"/>
</dbReference>
<keyword evidence="1" id="KW-0472">Membrane</keyword>
<dbReference type="AlphaFoldDB" id="A0A182K088"/>
<evidence type="ECO:0000313" key="3">
    <source>
        <dbReference type="Proteomes" id="UP000075881"/>
    </source>
</evidence>
<name>A0A182K088_9DIPT</name>
<dbReference type="STRING" id="43041.A0A182K088"/>